<dbReference type="InterPro" id="IPR017583">
    <property type="entry name" value="Tagatose/fructose_Pkinase"/>
</dbReference>
<dbReference type="PROSITE" id="PS00583">
    <property type="entry name" value="PFKB_KINASES_1"/>
    <property type="match status" value="1"/>
</dbReference>
<comment type="similarity">
    <text evidence="1 6">Belongs to the carbohydrate kinase PfkB family.</text>
</comment>
<dbReference type="InterPro" id="IPR011611">
    <property type="entry name" value="PfkB_dom"/>
</dbReference>
<dbReference type="GO" id="GO:0003872">
    <property type="term" value="F:6-phosphofructokinase activity"/>
    <property type="evidence" value="ECO:0007669"/>
    <property type="project" value="TreeGrafter"/>
</dbReference>
<dbReference type="PIRSF" id="PIRSF000535">
    <property type="entry name" value="1PFK/6PFK/LacC"/>
    <property type="match status" value="1"/>
</dbReference>
<dbReference type="InterPro" id="IPR002173">
    <property type="entry name" value="Carboh/pur_kinase_PfkB_CS"/>
</dbReference>
<dbReference type="PANTHER" id="PTHR46566">
    <property type="entry name" value="1-PHOSPHOFRUCTOKINASE-RELATED"/>
    <property type="match status" value="1"/>
</dbReference>
<evidence type="ECO:0000259" key="7">
    <source>
        <dbReference type="Pfam" id="PF00294"/>
    </source>
</evidence>
<evidence type="ECO:0000256" key="4">
    <source>
        <dbReference type="ARBA" id="ARBA00022777"/>
    </source>
</evidence>
<gene>
    <name evidence="8" type="ORF">GPA21_18880</name>
</gene>
<evidence type="ECO:0000256" key="6">
    <source>
        <dbReference type="PIRNR" id="PIRNR000535"/>
    </source>
</evidence>
<dbReference type="PANTHER" id="PTHR46566:SF2">
    <property type="entry name" value="ATP-DEPENDENT 6-PHOSPHOFRUCTOKINASE ISOZYME 2"/>
    <property type="match status" value="1"/>
</dbReference>
<dbReference type="EMBL" id="WTVM01000189">
    <property type="protein sequence ID" value="NMG05015.1"/>
    <property type="molecule type" value="Genomic_DNA"/>
</dbReference>
<dbReference type="CDD" id="cd01164">
    <property type="entry name" value="FruK_PfkB_like"/>
    <property type="match status" value="1"/>
</dbReference>
<dbReference type="InterPro" id="IPR029056">
    <property type="entry name" value="Ribokinase-like"/>
</dbReference>
<accession>A0A972FAP1</accession>
<keyword evidence="9" id="KW-1185">Reference proteome</keyword>
<name>A0A972FAP1_9RHOO</name>
<dbReference type="SUPFAM" id="SSF53613">
    <property type="entry name" value="Ribokinase-like"/>
    <property type="match status" value="1"/>
</dbReference>
<dbReference type="Proteomes" id="UP000599523">
    <property type="component" value="Unassembled WGS sequence"/>
</dbReference>
<protein>
    <recommendedName>
        <fullName evidence="6">Phosphofructokinase</fullName>
    </recommendedName>
</protein>
<evidence type="ECO:0000313" key="9">
    <source>
        <dbReference type="Proteomes" id="UP000599523"/>
    </source>
</evidence>
<organism evidence="8 9">
    <name type="scientific">Azoarcus taiwanensis</name>
    <dbReference type="NCBI Taxonomy" id="666964"/>
    <lineage>
        <taxon>Bacteria</taxon>
        <taxon>Pseudomonadati</taxon>
        <taxon>Pseudomonadota</taxon>
        <taxon>Betaproteobacteria</taxon>
        <taxon>Rhodocyclales</taxon>
        <taxon>Zoogloeaceae</taxon>
        <taxon>Azoarcus</taxon>
    </lineage>
</organism>
<dbReference type="RefSeq" id="WP_168989635.1">
    <property type="nucleotide sequence ID" value="NZ_CAWPHM010000098.1"/>
</dbReference>
<keyword evidence="4 8" id="KW-0418">Kinase</keyword>
<evidence type="ECO:0000256" key="2">
    <source>
        <dbReference type="ARBA" id="ARBA00022679"/>
    </source>
</evidence>
<feature type="domain" description="Carbohydrate kinase PfkB" evidence="7">
    <location>
        <begin position="14"/>
        <end position="294"/>
    </location>
</feature>
<sequence length="315" mass="32713">MTQILTVTLNPAVDFTTAADHIEPGPKLRCDPPVIEPGGGGVNVSRMIRLLGGNSTALVAIGGATGELMRTLMAGEALDCVFVEACGDTRMSFAVHERGTSDQYRFVLPGPEQDEAFARRVVTRLEALLQERHYSCVVGSGSLPPGVPDDFYGRLAEISARHGARFILDASGPALIAGLGPHVAVVKPNDIEARMLAESLGLASDDFVALGQHLVAHRKTQAAVLTLGEEGALLVTESGVSHVRPPSVPVVSKVGAGDSFVGAMVHGLASGMAIEQAFALGVSAAAAAVMTPATELARREDVERIYATISADSAS</sequence>
<evidence type="ECO:0000256" key="5">
    <source>
        <dbReference type="ARBA" id="ARBA00022840"/>
    </source>
</evidence>
<proteinExistence type="inferred from homology"/>
<dbReference type="GO" id="GO:0005829">
    <property type="term" value="C:cytosol"/>
    <property type="evidence" value="ECO:0007669"/>
    <property type="project" value="TreeGrafter"/>
</dbReference>
<reference evidence="8" key="1">
    <citation type="submission" date="2019-12" db="EMBL/GenBank/DDBJ databases">
        <title>Comparative genomics gives insights into the taxonomy of the Azoarcus-Aromatoleum group and reveals separate origins of nif in the plant-associated Azoarcus and non-plant-associated Aromatoleum sub-groups.</title>
        <authorList>
            <person name="Lafos M."/>
            <person name="Maluk M."/>
            <person name="Batista M."/>
            <person name="Junghare M."/>
            <person name="Carmona M."/>
            <person name="Faoro H."/>
            <person name="Cruz L.M."/>
            <person name="Battistoni F."/>
            <person name="De Souza E."/>
            <person name="Pedrosa F."/>
            <person name="Chen W.-M."/>
            <person name="Poole P.S."/>
            <person name="Dixon R.A."/>
            <person name="James E.K."/>
        </authorList>
    </citation>
    <scope>NUCLEOTIDE SEQUENCE</scope>
    <source>
        <strain evidence="8">NSC3</strain>
    </source>
</reference>
<dbReference type="Pfam" id="PF00294">
    <property type="entry name" value="PfkB"/>
    <property type="match status" value="1"/>
</dbReference>
<dbReference type="NCBIfam" id="TIGR03168">
    <property type="entry name" value="1-PFK"/>
    <property type="match status" value="1"/>
</dbReference>
<dbReference type="GO" id="GO:0005524">
    <property type="term" value="F:ATP binding"/>
    <property type="evidence" value="ECO:0007669"/>
    <property type="project" value="UniProtKB-KW"/>
</dbReference>
<keyword evidence="5" id="KW-0067">ATP-binding</keyword>
<evidence type="ECO:0000313" key="8">
    <source>
        <dbReference type="EMBL" id="NMG05015.1"/>
    </source>
</evidence>
<dbReference type="AlphaFoldDB" id="A0A972FAP1"/>
<keyword evidence="3" id="KW-0547">Nucleotide-binding</keyword>
<evidence type="ECO:0000256" key="1">
    <source>
        <dbReference type="ARBA" id="ARBA00010688"/>
    </source>
</evidence>
<dbReference type="Gene3D" id="3.40.1190.20">
    <property type="match status" value="1"/>
</dbReference>
<comment type="caution">
    <text evidence="8">The sequence shown here is derived from an EMBL/GenBank/DDBJ whole genome shotgun (WGS) entry which is preliminary data.</text>
</comment>
<keyword evidence="2 6" id="KW-0808">Transferase</keyword>
<evidence type="ECO:0000256" key="3">
    <source>
        <dbReference type="ARBA" id="ARBA00022741"/>
    </source>
</evidence>